<accession>A0ABV2BRE9</accession>
<comment type="pathway">
    <text evidence="1 8">Cofactor biosynthesis; (R)-pantothenate biosynthesis; (R)-pantothenate from (R)-pantoate and beta-alanine: step 1/1.</text>
</comment>
<dbReference type="NCBIfam" id="TIGR00018">
    <property type="entry name" value="panC"/>
    <property type="match status" value="1"/>
</dbReference>
<dbReference type="InterPro" id="IPR004821">
    <property type="entry name" value="Cyt_trans-like"/>
</dbReference>
<comment type="subcellular location">
    <subcellularLocation>
        <location evidence="8">Cytoplasm</location>
    </subcellularLocation>
</comment>
<keyword evidence="8" id="KW-0963">Cytoplasm</keyword>
<dbReference type="NCBIfam" id="TIGR00125">
    <property type="entry name" value="cyt_tran_rel"/>
    <property type="match status" value="1"/>
</dbReference>
<comment type="function">
    <text evidence="8">Catalyzes the condensation of pantoate with beta-alanine in an ATP-dependent reaction via a pantoyl-adenylate intermediate.</text>
</comment>
<dbReference type="Proteomes" id="UP001548189">
    <property type="component" value="Unassembled WGS sequence"/>
</dbReference>
<evidence type="ECO:0000256" key="8">
    <source>
        <dbReference type="HAMAP-Rule" id="MF_00158"/>
    </source>
</evidence>
<dbReference type="PANTHER" id="PTHR21299">
    <property type="entry name" value="CYTIDYLATE KINASE/PANTOATE-BETA-ALANINE LIGASE"/>
    <property type="match status" value="1"/>
</dbReference>
<reference evidence="9 10" key="1">
    <citation type="submission" date="2024-06" db="EMBL/GenBank/DDBJ databases">
        <authorList>
            <person name="Li F."/>
        </authorList>
    </citation>
    <scope>NUCLEOTIDE SEQUENCE [LARGE SCALE GENOMIC DNA]</scope>
    <source>
        <strain evidence="9 10">GXAS 311</strain>
    </source>
</reference>
<evidence type="ECO:0000256" key="6">
    <source>
        <dbReference type="ARBA" id="ARBA00022840"/>
    </source>
</evidence>
<evidence type="ECO:0000256" key="3">
    <source>
        <dbReference type="ARBA" id="ARBA00022598"/>
    </source>
</evidence>
<feature type="binding site" evidence="8">
    <location>
        <position position="61"/>
    </location>
    <ligand>
        <name>beta-alanine</name>
        <dbReference type="ChEBI" id="CHEBI:57966"/>
    </ligand>
</feature>
<comment type="caution">
    <text evidence="9">The sequence shown here is derived from an EMBL/GenBank/DDBJ whole genome shotgun (WGS) entry which is preliminary data.</text>
</comment>
<name>A0ABV2BRE9_9GAMM</name>
<comment type="catalytic activity">
    <reaction evidence="7 8">
        <text>(R)-pantoate + beta-alanine + ATP = (R)-pantothenate + AMP + diphosphate + H(+)</text>
        <dbReference type="Rhea" id="RHEA:10912"/>
        <dbReference type="ChEBI" id="CHEBI:15378"/>
        <dbReference type="ChEBI" id="CHEBI:15980"/>
        <dbReference type="ChEBI" id="CHEBI:29032"/>
        <dbReference type="ChEBI" id="CHEBI:30616"/>
        <dbReference type="ChEBI" id="CHEBI:33019"/>
        <dbReference type="ChEBI" id="CHEBI:57966"/>
        <dbReference type="ChEBI" id="CHEBI:456215"/>
        <dbReference type="EC" id="6.3.2.1"/>
    </reaction>
</comment>
<comment type="caution">
    <text evidence="8">Lacks conserved residue(s) required for the propagation of feature annotation.</text>
</comment>
<keyword evidence="6 8" id="KW-0067">ATP-binding</keyword>
<evidence type="ECO:0000256" key="2">
    <source>
        <dbReference type="ARBA" id="ARBA00009256"/>
    </source>
</evidence>
<keyword evidence="10" id="KW-1185">Reference proteome</keyword>
<dbReference type="EC" id="6.3.2.1" evidence="8"/>
<dbReference type="EMBL" id="JBEVCJ010000004">
    <property type="protein sequence ID" value="MET1254510.1"/>
    <property type="molecule type" value="Genomic_DNA"/>
</dbReference>
<evidence type="ECO:0000256" key="5">
    <source>
        <dbReference type="ARBA" id="ARBA00022741"/>
    </source>
</evidence>
<comment type="subunit">
    <text evidence="8">Homodimer.</text>
</comment>
<dbReference type="PANTHER" id="PTHR21299:SF1">
    <property type="entry name" value="PANTOATE--BETA-ALANINE LIGASE"/>
    <property type="match status" value="1"/>
</dbReference>
<protein>
    <recommendedName>
        <fullName evidence="8">Pantothenate synthetase</fullName>
        <shortName evidence="8">PS</shortName>
        <ecNumber evidence="8">6.3.2.1</ecNumber>
    </recommendedName>
    <alternativeName>
        <fullName evidence="8">Pantoate--beta-alanine ligase</fullName>
    </alternativeName>
    <alternativeName>
        <fullName evidence="8">Pantoate-activating enzyme</fullName>
    </alternativeName>
</protein>
<dbReference type="InterPro" id="IPR003721">
    <property type="entry name" value="Pantoate_ligase"/>
</dbReference>
<dbReference type="GO" id="GO:0004592">
    <property type="term" value="F:pantoate-beta-alanine ligase activity"/>
    <property type="evidence" value="ECO:0007669"/>
    <property type="project" value="UniProtKB-EC"/>
</dbReference>
<keyword evidence="3 8" id="KW-0436">Ligase</keyword>
<dbReference type="InterPro" id="IPR014729">
    <property type="entry name" value="Rossmann-like_a/b/a_fold"/>
</dbReference>
<comment type="miscellaneous">
    <text evidence="8">The reaction proceeds by a bi uni uni bi ping pong mechanism.</text>
</comment>
<feature type="binding site" evidence="8">
    <location>
        <position position="155"/>
    </location>
    <ligand>
        <name>(R)-pantoate</name>
        <dbReference type="ChEBI" id="CHEBI:15980"/>
    </ligand>
</feature>
<evidence type="ECO:0000256" key="1">
    <source>
        <dbReference type="ARBA" id="ARBA00004990"/>
    </source>
</evidence>
<dbReference type="Pfam" id="PF02569">
    <property type="entry name" value="Pantoate_ligase"/>
    <property type="match status" value="1"/>
</dbReference>
<dbReference type="RefSeq" id="WP_353874072.1">
    <property type="nucleotide sequence ID" value="NZ_JBEVCJ010000004.1"/>
</dbReference>
<evidence type="ECO:0000256" key="7">
    <source>
        <dbReference type="ARBA" id="ARBA00048258"/>
    </source>
</evidence>
<keyword evidence="5 8" id="KW-0547">Nucleotide-binding</keyword>
<dbReference type="Gene3D" id="3.30.1300.10">
    <property type="entry name" value="Pantoate-beta-alanine ligase, C-terminal domain"/>
    <property type="match status" value="1"/>
</dbReference>
<sequence length="283" mass="31727">MKTIHSPEVLQTELLALKQKGLRIGFVPTMGNLHQGHLSLVQLAKEKADIVVVSIFVNPMQFGPNEDFDSYPRTLIDDSNKLENLGIDYLFLPEINSIYPLGQEQHTTVSLPRYTDKLCGKSRPGHFSGVTTVVNILFNIVQPNLAIFGKKDFQQLLIIRSMVKDLIMPIEIIGGEIFRESNGLAMSSRNGYLSIEEKTQASMLRKIILDAGNQITSRSQPLLTIVNQAKQQLMDAGFKVDYFEIVRQDDIATPKDSDQHLLIAAAAWLGKPRLIDNLEVTRQ</sequence>
<keyword evidence="4 8" id="KW-0566">Pantothenate biosynthesis</keyword>
<feature type="active site" description="Proton donor" evidence="8">
    <location>
        <position position="37"/>
    </location>
</feature>
<dbReference type="SUPFAM" id="SSF52374">
    <property type="entry name" value="Nucleotidylyl transferase"/>
    <property type="match status" value="1"/>
</dbReference>
<evidence type="ECO:0000313" key="9">
    <source>
        <dbReference type="EMBL" id="MET1254510.1"/>
    </source>
</evidence>
<evidence type="ECO:0000313" key="10">
    <source>
        <dbReference type="Proteomes" id="UP001548189"/>
    </source>
</evidence>
<dbReference type="InterPro" id="IPR042176">
    <property type="entry name" value="Pantoate_ligase_C"/>
</dbReference>
<feature type="binding site" evidence="8">
    <location>
        <begin position="30"/>
        <end position="37"/>
    </location>
    <ligand>
        <name>ATP</name>
        <dbReference type="ChEBI" id="CHEBI:30616"/>
    </ligand>
</feature>
<dbReference type="HAMAP" id="MF_00158">
    <property type="entry name" value="PanC"/>
    <property type="match status" value="1"/>
</dbReference>
<feature type="binding site" evidence="8">
    <location>
        <position position="61"/>
    </location>
    <ligand>
        <name>(R)-pantoate</name>
        <dbReference type="ChEBI" id="CHEBI:15980"/>
    </ligand>
</feature>
<organism evidence="9 10">
    <name type="scientific">Aliikangiella maris</name>
    <dbReference type="NCBI Taxonomy" id="3162458"/>
    <lineage>
        <taxon>Bacteria</taxon>
        <taxon>Pseudomonadati</taxon>
        <taxon>Pseudomonadota</taxon>
        <taxon>Gammaproteobacteria</taxon>
        <taxon>Oceanospirillales</taxon>
        <taxon>Pleioneaceae</taxon>
        <taxon>Aliikangiella</taxon>
    </lineage>
</organism>
<dbReference type="CDD" id="cd00560">
    <property type="entry name" value="PanC"/>
    <property type="match status" value="1"/>
</dbReference>
<evidence type="ECO:0000256" key="4">
    <source>
        <dbReference type="ARBA" id="ARBA00022655"/>
    </source>
</evidence>
<feature type="binding site" evidence="8">
    <location>
        <begin position="186"/>
        <end position="189"/>
    </location>
    <ligand>
        <name>ATP</name>
        <dbReference type="ChEBI" id="CHEBI:30616"/>
    </ligand>
</feature>
<comment type="similarity">
    <text evidence="2 8">Belongs to the pantothenate synthetase family.</text>
</comment>
<gene>
    <name evidence="8 9" type="primary">panC</name>
    <name evidence="9" type="ORF">ABVT43_05165</name>
</gene>
<feature type="binding site" evidence="8">
    <location>
        <begin position="149"/>
        <end position="152"/>
    </location>
    <ligand>
        <name>ATP</name>
        <dbReference type="ChEBI" id="CHEBI:30616"/>
    </ligand>
</feature>
<dbReference type="Gene3D" id="3.40.50.620">
    <property type="entry name" value="HUPs"/>
    <property type="match status" value="1"/>
</dbReference>
<proteinExistence type="inferred from homology"/>